<dbReference type="PROSITE" id="PS50893">
    <property type="entry name" value="ABC_TRANSPORTER_2"/>
    <property type="match status" value="1"/>
</dbReference>
<accession>A0A2P2DVL0</accession>
<dbReference type="SMART" id="SM00382">
    <property type="entry name" value="AAA"/>
    <property type="match status" value="1"/>
</dbReference>
<dbReference type="Pfam" id="PF00005">
    <property type="entry name" value="ABC_tran"/>
    <property type="match status" value="1"/>
</dbReference>
<dbReference type="PANTHER" id="PTHR42734:SF5">
    <property type="entry name" value="IRON TRANSPORT SYSTEM ATP-BINDING PROTEIN HI_0361-RELATED"/>
    <property type="match status" value="1"/>
</dbReference>
<dbReference type="InterPro" id="IPR003593">
    <property type="entry name" value="AAA+_ATPase"/>
</dbReference>
<comment type="caution">
    <text evidence="6">The sequence shown here is derived from an EMBL/GenBank/DDBJ whole genome shotgun (WGS) entry which is preliminary data.</text>
</comment>
<keyword evidence="7" id="KW-1185">Reference proteome</keyword>
<evidence type="ECO:0000256" key="4">
    <source>
        <dbReference type="ARBA" id="ARBA00022840"/>
    </source>
</evidence>
<dbReference type="InterPro" id="IPR017871">
    <property type="entry name" value="ABC_transporter-like_CS"/>
</dbReference>
<dbReference type="SUPFAM" id="SSF52540">
    <property type="entry name" value="P-loop containing nucleoside triphosphate hydrolases"/>
    <property type="match status" value="1"/>
</dbReference>
<dbReference type="AlphaFoldDB" id="A0A2P2DVL0"/>
<evidence type="ECO:0000256" key="2">
    <source>
        <dbReference type="ARBA" id="ARBA00022448"/>
    </source>
</evidence>
<sequence>MSAGINLLFAENLTVGYRPGFPIVSEVMLKIEAGATYALLGGNGVGKSTIFKTLTGLIPPLDGRIVKRESLAISYVPQSKKMRIDYPISVEDVLLMGRNLGLSFFPKRKFMPSEIDLLEQTQVAPILKKHIAECSGGQLQKVLILRSLFTSAHLLFLDEPMDSLDHSSRELFQKILAEDRIQNKRAIFVITHNKENDWNSPFDEILEIDEGKLYHVSQGELPPNCHHHE</sequence>
<keyword evidence="3" id="KW-0547">Nucleotide-binding</keyword>
<name>A0A2P2DVL0_9LEPT</name>
<dbReference type="GO" id="GO:0016887">
    <property type="term" value="F:ATP hydrolysis activity"/>
    <property type="evidence" value="ECO:0007669"/>
    <property type="project" value="InterPro"/>
</dbReference>
<dbReference type="InterPro" id="IPR003439">
    <property type="entry name" value="ABC_transporter-like_ATP-bd"/>
</dbReference>
<dbReference type="InterPro" id="IPR050153">
    <property type="entry name" value="Metal_Ion_Import_ABC"/>
</dbReference>
<proteinExistence type="inferred from homology"/>
<dbReference type="Gene3D" id="3.40.50.300">
    <property type="entry name" value="P-loop containing nucleotide triphosphate hydrolases"/>
    <property type="match status" value="1"/>
</dbReference>
<evidence type="ECO:0000313" key="7">
    <source>
        <dbReference type="Proteomes" id="UP000245133"/>
    </source>
</evidence>
<evidence type="ECO:0000313" key="6">
    <source>
        <dbReference type="EMBL" id="GBF48681.1"/>
    </source>
</evidence>
<feature type="domain" description="ABC transporter" evidence="5">
    <location>
        <begin position="8"/>
        <end position="228"/>
    </location>
</feature>
<dbReference type="EMBL" id="BFBB01000002">
    <property type="protein sequence ID" value="GBF48681.1"/>
    <property type="molecule type" value="Genomic_DNA"/>
</dbReference>
<evidence type="ECO:0000256" key="1">
    <source>
        <dbReference type="ARBA" id="ARBA00005417"/>
    </source>
</evidence>
<keyword evidence="4 6" id="KW-0067">ATP-binding</keyword>
<dbReference type="PANTHER" id="PTHR42734">
    <property type="entry name" value="METAL TRANSPORT SYSTEM ATP-BINDING PROTEIN TM_0124-RELATED"/>
    <property type="match status" value="1"/>
</dbReference>
<dbReference type="InterPro" id="IPR027417">
    <property type="entry name" value="P-loop_NTPase"/>
</dbReference>
<evidence type="ECO:0000256" key="3">
    <source>
        <dbReference type="ARBA" id="ARBA00022741"/>
    </source>
</evidence>
<reference evidence="6 7" key="1">
    <citation type="submission" date="2018-02" db="EMBL/GenBank/DDBJ databases">
        <title>Novel Leptospira species isolated from soil and water in Japan.</title>
        <authorList>
            <person name="Nakao R."/>
            <person name="Masuzawa T."/>
        </authorList>
    </citation>
    <scope>NUCLEOTIDE SEQUENCE [LARGE SCALE GENOMIC DNA]</scope>
    <source>
        <strain evidence="6 7">YH101</strain>
    </source>
</reference>
<dbReference type="RefSeq" id="WP_108972769.1">
    <property type="nucleotide sequence ID" value="NZ_BFBB01000002.1"/>
</dbReference>
<keyword evidence="2" id="KW-0813">Transport</keyword>
<dbReference type="Proteomes" id="UP000245133">
    <property type="component" value="Unassembled WGS sequence"/>
</dbReference>
<comment type="similarity">
    <text evidence="1">Belongs to the ABC transporter superfamily.</text>
</comment>
<dbReference type="OrthoDB" id="9806726at2"/>
<evidence type="ECO:0000259" key="5">
    <source>
        <dbReference type="PROSITE" id="PS50893"/>
    </source>
</evidence>
<dbReference type="GO" id="GO:0005524">
    <property type="term" value="F:ATP binding"/>
    <property type="evidence" value="ECO:0007669"/>
    <property type="project" value="UniProtKB-KW"/>
</dbReference>
<protein>
    <submittedName>
        <fullName evidence="6">ABC transporter, ATP-binding protein</fullName>
    </submittedName>
</protein>
<gene>
    <name evidence="6" type="ORF">LPTSP4_01810</name>
</gene>
<organism evidence="6 7">
    <name type="scientific">Leptospira ryugenii</name>
    <dbReference type="NCBI Taxonomy" id="1917863"/>
    <lineage>
        <taxon>Bacteria</taxon>
        <taxon>Pseudomonadati</taxon>
        <taxon>Spirochaetota</taxon>
        <taxon>Spirochaetia</taxon>
        <taxon>Leptospirales</taxon>
        <taxon>Leptospiraceae</taxon>
        <taxon>Leptospira</taxon>
    </lineage>
</organism>
<dbReference type="PROSITE" id="PS00211">
    <property type="entry name" value="ABC_TRANSPORTER_1"/>
    <property type="match status" value="1"/>
</dbReference>